<dbReference type="GO" id="GO:0006633">
    <property type="term" value="P:fatty acid biosynthetic process"/>
    <property type="evidence" value="ECO:0007669"/>
    <property type="project" value="InterPro"/>
</dbReference>
<dbReference type="EMBL" id="LNZH02000158">
    <property type="protein sequence ID" value="OCB89330.1"/>
    <property type="molecule type" value="Genomic_DNA"/>
</dbReference>
<dbReference type="InterPro" id="IPR032088">
    <property type="entry name" value="SAT"/>
</dbReference>
<dbReference type="Gene3D" id="1.10.1200.10">
    <property type="entry name" value="ACP-like"/>
    <property type="match status" value="2"/>
</dbReference>
<dbReference type="Pfam" id="PF00550">
    <property type="entry name" value="PP-binding"/>
    <property type="match status" value="2"/>
</dbReference>
<dbReference type="PANTHER" id="PTHR43775:SF37">
    <property type="entry name" value="SI:DKEY-61P9.11"/>
    <property type="match status" value="1"/>
</dbReference>
<proteinExistence type="predicted"/>
<dbReference type="PROSITE" id="PS52019">
    <property type="entry name" value="PKS_MFAS_DH"/>
    <property type="match status" value="1"/>
</dbReference>
<organism evidence="9 10">
    <name type="scientific">Sanghuangporus baumii</name>
    <name type="common">Phellinus baumii</name>
    <dbReference type="NCBI Taxonomy" id="108892"/>
    <lineage>
        <taxon>Eukaryota</taxon>
        <taxon>Fungi</taxon>
        <taxon>Dikarya</taxon>
        <taxon>Basidiomycota</taxon>
        <taxon>Agaricomycotina</taxon>
        <taxon>Agaricomycetes</taxon>
        <taxon>Hymenochaetales</taxon>
        <taxon>Hymenochaetaceae</taxon>
        <taxon>Sanghuangporus</taxon>
    </lineage>
</organism>
<dbReference type="SUPFAM" id="SSF47336">
    <property type="entry name" value="ACP-like"/>
    <property type="match status" value="2"/>
</dbReference>
<dbReference type="PROSITE" id="PS00606">
    <property type="entry name" value="KS3_1"/>
    <property type="match status" value="1"/>
</dbReference>
<feature type="region of interest" description="N-terminal hotdog fold" evidence="5">
    <location>
        <begin position="1418"/>
        <end position="1548"/>
    </location>
</feature>
<dbReference type="GO" id="GO:0004312">
    <property type="term" value="F:fatty acid synthase activity"/>
    <property type="evidence" value="ECO:0007669"/>
    <property type="project" value="TreeGrafter"/>
</dbReference>
<name>A0A9Q5I0P2_SANBA</name>
<dbReference type="InterPro" id="IPR016035">
    <property type="entry name" value="Acyl_Trfase/lysoPLipase"/>
</dbReference>
<dbReference type="PROSITE" id="PS52004">
    <property type="entry name" value="KS3_2"/>
    <property type="match status" value="1"/>
</dbReference>
<dbReference type="InterPro" id="IPR029058">
    <property type="entry name" value="AB_hydrolase_fold"/>
</dbReference>
<keyword evidence="10" id="KW-1185">Reference proteome</keyword>
<dbReference type="Pfam" id="PF00698">
    <property type="entry name" value="Acyl_transf_1"/>
    <property type="match status" value="1"/>
</dbReference>
<gene>
    <name evidence="9" type="ORF">A7U60_g3531</name>
</gene>
<feature type="domain" description="Carrier" evidence="6">
    <location>
        <begin position="1896"/>
        <end position="1973"/>
    </location>
</feature>
<reference evidence="9" key="1">
    <citation type="submission" date="2016-06" db="EMBL/GenBank/DDBJ databases">
        <title>Draft Genome sequence of the fungus Inonotus baumii.</title>
        <authorList>
            <person name="Zhu H."/>
            <person name="Lin W."/>
        </authorList>
    </citation>
    <scope>NUCLEOTIDE SEQUENCE</scope>
    <source>
        <strain evidence="9">821</strain>
    </source>
</reference>
<dbReference type="Gene3D" id="3.30.70.3290">
    <property type="match status" value="1"/>
</dbReference>
<dbReference type="SMART" id="SM00827">
    <property type="entry name" value="PKS_AT"/>
    <property type="match status" value="1"/>
</dbReference>
<accession>A0A9Q5I0P2</accession>
<dbReference type="SMART" id="SM00825">
    <property type="entry name" value="PKS_KS"/>
    <property type="match status" value="1"/>
</dbReference>
<dbReference type="SUPFAM" id="SSF53474">
    <property type="entry name" value="alpha/beta-Hydrolases"/>
    <property type="match status" value="1"/>
</dbReference>
<comment type="caution">
    <text evidence="9">The sequence shown here is derived from an EMBL/GenBank/DDBJ whole genome shotgun (WGS) entry which is preliminary data.</text>
</comment>
<dbReference type="GO" id="GO:0044550">
    <property type="term" value="P:secondary metabolite biosynthetic process"/>
    <property type="evidence" value="ECO:0007669"/>
    <property type="project" value="TreeGrafter"/>
</dbReference>
<evidence type="ECO:0000259" key="6">
    <source>
        <dbReference type="PROSITE" id="PS50075"/>
    </source>
</evidence>
<dbReference type="Pfam" id="PF02801">
    <property type="entry name" value="Ketoacyl-synt_C"/>
    <property type="match status" value="1"/>
</dbReference>
<keyword evidence="3" id="KW-0808">Transferase</keyword>
<dbReference type="NCBIfam" id="TIGR04532">
    <property type="entry name" value="PT_fungal_PKS"/>
    <property type="match status" value="1"/>
</dbReference>
<dbReference type="InterPro" id="IPR050091">
    <property type="entry name" value="PKS_NRPS_Biosynth_Enz"/>
</dbReference>
<dbReference type="InterPro" id="IPR030918">
    <property type="entry name" value="PT_fungal_PKS"/>
</dbReference>
<dbReference type="InterPro" id="IPR014043">
    <property type="entry name" value="Acyl_transferase_dom"/>
</dbReference>
<dbReference type="PANTHER" id="PTHR43775">
    <property type="entry name" value="FATTY ACID SYNTHASE"/>
    <property type="match status" value="1"/>
</dbReference>
<feature type="domain" description="PKS/mFAS DH" evidence="8">
    <location>
        <begin position="1418"/>
        <end position="1724"/>
    </location>
</feature>
<feature type="domain" description="Ketosynthase family 3 (KS3)" evidence="7">
    <location>
        <begin position="489"/>
        <end position="934"/>
    </location>
</feature>
<dbReference type="InterPro" id="IPR042104">
    <property type="entry name" value="PKS_dehydratase_sf"/>
</dbReference>
<dbReference type="PROSITE" id="PS00012">
    <property type="entry name" value="PHOSPHOPANTETHEINE"/>
    <property type="match status" value="1"/>
</dbReference>
<dbReference type="InterPro" id="IPR016039">
    <property type="entry name" value="Thiolase-like"/>
</dbReference>
<dbReference type="InterPro" id="IPR020841">
    <property type="entry name" value="PKS_Beta-ketoAc_synthase_dom"/>
</dbReference>
<dbReference type="InterPro" id="IPR049551">
    <property type="entry name" value="PKS_DH_C"/>
</dbReference>
<dbReference type="InterPro" id="IPR014031">
    <property type="entry name" value="Ketoacyl_synth_C"/>
</dbReference>
<sequence length="2259" mass="243779">MAMRVLLFDGQGSLPTSSSPCVQHLQSPLAALFVRQSRAAFNARVSSLTPAARPALNDRATRNLLSRIDEGSIILPSSDATLLHHPLIALPSLYITQVTRLLEELEMNGPLAKGTSVDVIGYSSGILPALLVATSLPSPSMADASLPTSSQLELLRNALALFEVAVSIGLEAQIAKECMLREGGISPDDPEYESEWSSVVLGEQRDTLEAKLASWNSQRKVPFHVHLTSQTTKTCHTVSGLPSSLREFISCTLLSSISHTSDCASASQNSLLSSPSSSSPPLCDAPLSSISQYFQRSITSSTTKPLGIFALFHAINPHLHGARDRVLASFFPCSQGNNASSPSSTDTPDASVYLNSHLNIPEFIVAGKDTITVLNSLRLVEGFTLYNVHTGCTVPGDLVGNKLIELAVNSIILDSIELSKTLETCAKRALPNMKMDIVNFGPGTGIARAAMRNLKDVMPSGIFLIDATAPRTATSFSKDTAASANLSSQEPIAIVGMAVNFPGAHNASELWHVLEQGLNTVEEIPETRFTITPYNNANPNTNPGRQLKTRFGNFLPSDLHASFDNAFFRISPREARVLDPQIRVLMRVGLQAMEAAGLVVQDFATNPKELGDGEIRSEDVGCFVGVATNDYVHNLRNDIGIHYATGTLPAFLAGRLAYALHLSGPSIVLDTACSSSLVAIHQACRAILAGDCKAALAGGVNVISSPDMYLGLDRAHFLSPTGNCKPWDATADGYCRAEGSGIFVLKRLSDALESSDNILGVIRGTEVNQSASAVSITRPHGPTQTALFRSLLNNAGVCPEEVSVVEAHGTGTQAGDPEELKSLRDVFSPNTGSGRDSSNMLTVTSIKGNIGHAEAASGAASLAKLLLMLRHKSIPSQVGLVTLNPKIEPLEKDFTRINTSGMCIKWTPSSTSRRIAVINNFGAAGSNAAILIEEAPVRTISTSLHSCAKGRSDHLIVGLSAETEDALLRLRDSYIASIDDATIVDFGYTATARRKLRSWRIAVTGDCKSSLIKALSESCPTRVTRASTQDKKIVFAFSGQGGQYIGMGRQLYTVSFSFRQIVNDCHEKLVNWGYPGVLAIVDTECDSQLPKNDEIIAFQCAMFVVECALCNMWENWGVKPHAVVGHSLGEYAALVAAGVLSLDDGLRLVGHRARLMTQGCRQNASGMLAARISGPGASEMLAKLDGCDGLSIACYNGPYDVVIGGPYSQLEVLKTKSDLYGVKCTNVSVPFAYHTAAMEPILEDMSAFARKFDFASPKIPIVSNVTGKVVQPGDATVFNSEYLSRHCREAVRFEEGARSLVDEFGDIGAFIEIGPHPTTLPLFAHLASTSGALVLHSLNKKSTARSSLCSALTRLFCFRDNIAWGKVYHDLYPSATCMEIPSYPLHETEFWVPFVEERSQASSPIHVEDPLRRFFFLSSWIQMPSTKDANTSEFETPIKRLAEYITGHNVASSPLCPASVYHELALSAATCTLEHVDKSFADALTLSEVQFTLPLVYDHSNPVTIRTSINVHPGGSKHAGSFSISSVSNGREQIVHCTGFFQRRQKDSMISKLQLHHGTVERGKAALLSSENGISRETLRTRTIYELIFSRVVQYSKLYQVINAMTLGEANSEGFATFRLSSDQASKGFVAQPVFVDALLHSAGFLINSRAAGNDAYICNQVDASKILVDLDYSATFEVYCTMISAGEGLMLADAWAVQTGELPRIVAHMKRMRFSRVRLSSLSRHLSRSEDIPSRNSTPAPFLRSSFERCASPVTPAKLGSPFRPAHRVMTPSSVSVSTASHADFDAASEVTGLIADLCDVPVAHITLDNNIADLGVDSLVWIELFGRLKAAFPGLPVDTSDLMLSATVGEVVSKFAKAHHRCVLQLDSLKTHASFSKPAILSTPLTNGPVVIPHESSSTVAIIKEILAKVLDISACDLRNEDYLDTLGLDSLGSIEATSQLQEKFDVSLPHDFFIDCPTVCSVQLAIERIVSQRSHSRQSSSSTLVEPEPLQKFLGPKHTLLPLQTSANDASPLFLVHDGSGLGHCYSRIGALDRSLWAISNPKVLSGEGWKGGIPEMAAHYVSEVRPMVSDKGCILGGWSFGGIVAFHMACELMRTGVRVAGVVLIDSPSPFTRNPLPQSLINSVICPSSGSSKQQSRLIELARTQMSHATEALVAYDASANRPSQYPNVAMLRCIDTFPLSDMRMNFPLEPMPFLEDRSNPRTSVNDWERLVGKEVRIFDIPGHHFEPFSAKNVSALTQQLKNAIAYITSSNNSP</sequence>
<dbReference type="InterPro" id="IPR009081">
    <property type="entry name" value="PP-bd_ACP"/>
</dbReference>
<dbReference type="Gene3D" id="3.40.47.10">
    <property type="match status" value="1"/>
</dbReference>
<keyword evidence="4" id="KW-0843">Virulence</keyword>
<dbReference type="Pfam" id="PF14765">
    <property type="entry name" value="PS-DH"/>
    <property type="match status" value="1"/>
</dbReference>
<dbReference type="CDD" id="cd00833">
    <property type="entry name" value="PKS"/>
    <property type="match status" value="1"/>
</dbReference>
<dbReference type="Proteomes" id="UP000757232">
    <property type="component" value="Unassembled WGS sequence"/>
</dbReference>
<evidence type="ECO:0000313" key="9">
    <source>
        <dbReference type="EMBL" id="OCB89330.1"/>
    </source>
</evidence>
<dbReference type="InterPro" id="IPR036736">
    <property type="entry name" value="ACP-like_sf"/>
</dbReference>
<dbReference type="InterPro" id="IPR020806">
    <property type="entry name" value="PKS_PP-bd"/>
</dbReference>
<dbReference type="GO" id="GO:0004315">
    <property type="term" value="F:3-oxoacyl-[acyl-carrier-protein] synthase activity"/>
    <property type="evidence" value="ECO:0007669"/>
    <property type="project" value="InterPro"/>
</dbReference>
<evidence type="ECO:0000259" key="7">
    <source>
        <dbReference type="PROSITE" id="PS52004"/>
    </source>
</evidence>
<dbReference type="Pfam" id="PF00109">
    <property type="entry name" value="ketoacyl-synt"/>
    <property type="match status" value="1"/>
</dbReference>
<dbReference type="PROSITE" id="PS50075">
    <property type="entry name" value="CARRIER"/>
    <property type="match status" value="2"/>
</dbReference>
<dbReference type="OrthoDB" id="329835at2759"/>
<evidence type="ECO:0000256" key="2">
    <source>
        <dbReference type="ARBA" id="ARBA00022553"/>
    </source>
</evidence>
<dbReference type="Pfam" id="PF00975">
    <property type="entry name" value="Thioesterase"/>
    <property type="match status" value="1"/>
</dbReference>
<dbReference type="GO" id="GO:0031177">
    <property type="term" value="F:phosphopantetheine binding"/>
    <property type="evidence" value="ECO:0007669"/>
    <property type="project" value="InterPro"/>
</dbReference>
<dbReference type="Pfam" id="PF16073">
    <property type="entry name" value="SAT"/>
    <property type="match status" value="1"/>
</dbReference>
<feature type="domain" description="Carrier" evidence="6">
    <location>
        <begin position="1786"/>
        <end position="1861"/>
    </location>
</feature>
<keyword evidence="2" id="KW-0597">Phosphoprotein</keyword>
<dbReference type="Gene3D" id="3.10.129.110">
    <property type="entry name" value="Polyketide synthase dehydratase"/>
    <property type="match status" value="1"/>
</dbReference>
<dbReference type="InterPro" id="IPR016036">
    <property type="entry name" value="Malonyl_transacylase_ACP-bd"/>
</dbReference>
<dbReference type="InterPro" id="IPR014030">
    <property type="entry name" value="Ketoacyl_synth_N"/>
</dbReference>
<evidence type="ECO:0000259" key="8">
    <source>
        <dbReference type="PROSITE" id="PS52019"/>
    </source>
</evidence>
<feature type="active site" description="Proton acceptor; for dehydratase activity" evidence="5">
    <location>
        <position position="1448"/>
    </location>
</feature>
<dbReference type="InterPro" id="IPR001227">
    <property type="entry name" value="Ac_transferase_dom_sf"/>
</dbReference>
<dbReference type="InterPro" id="IPR049552">
    <property type="entry name" value="PKS_DH_N"/>
</dbReference>
<evidence type="ECO:0000256" key="1">
    <source>
        <dbReference type="ARBA" id="ARBA00022450"/>
    </source>
</evidence>
<evidence type="ECO:0000313" key="10">
    <source>
        <dbReference type="Proteomes" id="UP000757232"/>
    </source>
</evidence>
<dbReference type="Pfam" id="PF21089">
    <property type="entry name" value="PKS_DH_N"/>
    <property type="match status" value="1"/>
</dbReference>
<dbReference type="InterPro" id="IPR049900">
    <property type="entry name" value="PKS_mFAS_DH"/>
</dbReference>
<protein>
    <submittedName>
        <fullName evidence="9">Polyketide synthase</fullName>
    </submittedName>
</protein>
<dbReference type="InterPro" id="IPR001031">
    <property type="entry name" value="Thioesterase"/>
</dbReference>
<dbReference type="SUPFAM" id="SSF55048">
    <property type="entry name" value="Probable ACP-binding domain of malonyl-CoA ACP transacylase"/>
    <property type="match status" value="1"/>
</dbReference>
<dbReference type="Gene3D" id="3.30.70.250">
    <property type="entry name" value="Malonyl-CoA ACP transacylase, ACP-binding"/>
    <property type="match status" value="1"/>
</dbReference>
<dbReference type="InterPro" id="IPR006162">
    <property type="entry name" value="Ppantetheine_attach_site"/>
</dbReference>
<dbReference type="SUPFAM" id="SSF52151">
    <property type="entry name" value="FabD/lysophospholipase-like"/>
    <property type="match status" value="1"/>
</dbReference>
<dbReference type="SMART" id="SM00823">
    <property type="entry name" value="PKS_PP"/>
    <property type="match status" value="1"/>
</dbReference>
<dbReference type="Gene3D" id="3.40.366.10">
    <property type="entry name" value="Malonyl-Coenzyme A Acyl Carrier Protein, domain 2"/>
    <property type="match status" value="2"/>
</dbReference>
<dbReference type="Gene3D" id="3.40.50.1820">
    <property type="entry name" value="alpha/beta hydrolase"/>
    <property type="match status" value="1"/>
</dbReference>
<feature type="region of interest" description="C-terminal hotdog fold" evidence="5">
    <location>
        <begin position="1575"/>
        <end position="1724"/>
    </location>
</feature>
<keyword evidence="1" id="KW-0596">Phosphopantetheine</keyword>
<evidence type="ECO:0000256" key="4">
    <source>
        <dbReference type="ARBA" id="ARBA00023026"/>
    </source>
</evidence>
<evidence type="ECO:0000256" key="3">
    <source>
        <dbReference type="ARBA" id="ARBA00022679"/>
    </source>
</evidence>
<feature type="active site" description="Proton donor; for dehydratase activity" evidence="5">
    <location>
        <position position="1637"/>
    </location>
</feature>
<evidence type="ECO:0000256" key="5">
    <source>
        <dbReference type="PROSITE-ProRule" id="PRU01363"/>
    </source>
</evidence>
<dbReference type="SUPFAM" id="SSF53901">
    <property type="entry name" value="Thiolase-like"/>
    <property type="match status" value="1"/>
</dbReference>
<dbReference type="InterPro" id="IPR018201">
    <property type="entry name" value="Ketoacyl_synth_AS"/>
</dbReference>